<dbReference type="PANTHER" id="PTHR38590:SF1">
    <property type="entry name" value="BLL0828 PROTEIN"/>
    <property type="match status" value="1"/>
</dbReference>
<dbReference type="InterPro" id="IPR007569">
    <property type="entry name" value="DUF559"/>
</dbReference>
<name>A0ABR6VNJ5_9BACT</name>
<dbReference type="CDD" id="cd01038">
    <property type="entry name" value="Endonuclease_DUF559"/>
    <property type="match status" value="1"/>
</dbReference>
<dbReference type="PANTHER" id="PTHR38590">
    <property type="entry name" value="BLL0828 PROTEIN"/>
    <property type="match status" value="1"/>
</dbReference>
<evidence type="ECO:0000313" key="3">
    <source>
        <dbReference type="Proteomes" id="UP000659698"/>
    </source>
</evidence>
<dbReference type="RefSeq" id="WP_186632980.1">
    <property type="nucleotide sequence ID" value="NZ_JACOAF010000008.1"/>
</dbReference>
<proteinExistence type="predicted"/>
<comment type="caution">
    <text evidence="2">The sequence shown here is derived from an EMBL/GenBank/DDBJ whole genome shotgun (WGS) entry which is preliminary data.</text>
</comment>
<protein>
    <submittedName>
        <fullName evidence="2">Endonuclease domain-containing protein</fullName>
    </submittedName>
</protein>
<dbReference type="InterPro" id="IPR011335">
    <property type="entry name" value="Restrct_endonuc-II-like"/>
</dbReference>
<dbReference type="Gene3D" id="3.40.960.10">
    <property type="entry name" value="VSR Endonuclease"/>
    <property type="match status" value="1"/>
</dbReference>
<keyword evidence="2" id="KW-0540">Nuclease</keyword>
<sequence>MPLNHYYNKNLKHFARVNRLDSTKAEIRMWCEVLGKGKTGYTFLRQRPVDRFIADFMCQELKLIIEVDGYSHQFKTAEDQMRDRALANMGFTVLRFTDEEVMKDISNVQRSIEQWIEENMPTR</sequence>
<dbReference type="SUPFAM" id="SSF52980">
    <property type="entry name" value="Restriction endonuclease-like"/>
    <property type="match status" value="1"/>
</dbReference>
<organism evidence="2 3">
    <name type="scientific">Rufibacter sediminis</name>
    <dbReference type="NCBI Taxonomy" id="2762756"/>
    <lineage>
        <taxon>Bacteria</taxon>
        <taxon>Pseudomonadati</taxon>
        <taxon>Bacteroidota</taxon>
        <taxon>Cytophagia</taxon>
        <taxon>Cytophagales</taxon>
        <taxon>Hymenobacteraceae</taxon>
        <taxon>Rufibacter</taxon>
    </lineage>
</organism>
<accession>A0ABR6VNJ5</accession>
<dbReference type="GO" id="GO:0004519">
    <property type="term" value="F:endonuclease activity"/>
    <property type="evidence" value="ECO:0007669"/>
    <property type="project" value="UniProtKB-KW"/>
</dbReference>
<feature type="domain" description="DUF559" evidence="1">
    <location>
        <begin position="10"/>
        <end position="116"/>
    </location>
</feature>
<reference evidence="2 3" key="1">
    <citation type="journal article" date="2019" name="Int. J. Syst. Evol. Microbiol.">
        <title>Rufibacter sediminis sp. nov., isolated from freshwater lake sediment.</title>
        <authorList>
            <person name="Qu J.H."/>
            <person name="Zhang L.J."/>
            <person name="Fu Y.H."/>
            <person name="Li H.F."/>
        </authorList>
    </citation>
    <scope>NUCLEOTIDE SEQUENCE [LARGE SCALE GENOMIC DNA]</scope>
    <source>
        <strain evidence="2 3">H-1</strain>
    </source>
</reference>
<dbReference type="Pfam" id="PF04480">
    <property type="entry name" value="DUF559"/>
    <property type="match status" value="1"/>
</dbReference>
<evidence type="ECO:0000313" key="2">
    <source>
        <dbReference type="EMBL" id="MBC3538737.1"/>
    </source>
</evidence>
<keyword evidence="2" id="KW-0255">Endonuclease</keyword>
<keyword evidence="2" id="KW-0378">Hydrolase</keyword>
<dbReference type="EMBL" id="JACOAF010000008">
    <property type="protein sequence ID" value="MBC3538737.1"/>
    <property type="molecule type" value="Genomic_DNA"/>
</dbReference>
<gene>
    <name evidence="2" type="ORF">H7U12_03530</name>
</gene>
<keyword evidence="3" id="KW-1185">Reference proteome</keyword>
<dbReference type="InterPro" id="IPR047216">
    <property type="entry name" value="Endonuclease_DUF559_bact"/>
</dbReference>
<evidence type="ECO:0000259" key="1">
    <source>
        <dbReference type="Pfam" id="PF04480"/>
    </source>
</evidence>
<dbReference type="Proteomes" id="UP000659698">
    <property type="component" value="Unassembled WGS sequence"/>
</dbReference>